<dbReference type="AlphaFoldDB" id="A0A1F5K912"/>
<evidence type="ECO:0000259" key="1">
    <source>
        <dbReference type="Pfam" id="PF00534"/>
    </source>
</evidence>
<evidence type="ECO:0008006" key="5">
    <source>
        <dbReference type="Google" id="ProtNLM"/>
    </source>
</evidence>
<name>A0A1F5K912_9BACT</name>
<dbReference type="Gene3D" id="3.40.50.2000">
    <property type="entry name" value="Glycogen Phosphorylase B"/>
    <property type="match status" value="2"/>
</dbReference>
<reference evidence="3 4" key="1">
    <citation type="journal article" date="2016" name="Nat. Commun.">
        <title>Thousands of microbial genomes shed light on interconnected biogeochemical processes in an aquifer system.</title>
        <authorList>
            <person name="Anantharaman K."/>
            <person name="Brown C.T."/>
            <person name="Hug L.A."/>
            <person name="Sharon I."/>
            <person name="Castelle C.J."/>
            <person name="Probst A.J."/>
            <person name="Thomas B.C."/>
            <person name="Singh A."/>
            <person name="Wilkins M.J."/>
            <person name="Karaoz U."/>
            <person name="Brodie E.L."/>
            <person name="Williams K.H."/>
            <person name="Hubbard S.S."/>
            <person name="Banfield J.F."/>
        </authorList>
    </citation>
    <scope>NUCLEOTIDE SEQUENCE [LARGE SCALE GENOMIC DNA]</scope>
</reference>
<dbReference type="PANTHER" id="PTHR45947:SF3">
    <property type="entry name" value="SULFOQUINOVOSYL TRANSFERASE SQD2"/>
    <property type="match status" value="1"/>
</dbReference>
<dbReference type="Proteomes" id="UP000176527">
    <property type="component" value="Unassembled WGS sequence"/>
</dbReference>
<feature type="domain" description="Glycosyltransferase subfamily 4-like N-terminal" evidence="2">
    <location>
        <begin position="14"/>
        <end position="177"/>
    </location>
</feature>
<dbReference type="InterPro" id="IPR050194">
    <property type="entry name" value="Glycosyltransferase_grp1"/>
</dbReference>
<dbReference type="PANTHER" id="PTHR45947">
    <property type="entry name" value="SULFOQUINOVOSYL TRANSFERASE SQD2"/>
    <property type="match status" value="1"/>
</dbReference>
<proteinExistence type="predicted"/>
<dbReference type="CDD" id="cd03801">
    <property type="entry name" value="GT4_PimA-like"/>
    <property type="match status" value="1"/>
</dbReference>
<comment type="caution">
    <text evidence="3">The sequence shown here is derived from an EMBL/GenBank/DDBJ whole genome shotgun (WGS) entry which is preliminary data.</text>
</comment>
<dbReference type="GO" id="GO:0016757">
    <property type="term" value="F:glycosyltransferase activity"/>
    <property type="evidence" value="ECO:0007669"/>
    <property type="project" value="InterPro"/>
</dbReference>
<evidence type="ECO:0000313" key="3">
    <source>
        <dbReference type="EMBL" id="OGE37442.1"/>
    </source>
</evidence>
<dbReference type="InterPro" id="IPR001296">
    <property type="entry name" value="Glyco_trans_1"/>
</dbReference>
<dbReference type="Pfam" id="PF13439">
    <property type="entry name" value="Glyco_transf_4"/>
    <property type="match status" value="1"/>
</dbReference>
<evidence type="ECO:0000313" key="4">
    <source>
        <dbReference type="Proteomes" id="UP000176527"/>
    </source>
</evidence>
<dbReference type="InterPro" id="IPR028098">
    <property type="entry name" value="Glyco_trans_4-like_N"/>
</dbReference>
<dbReference type="SUPFAM" id="SSF53756">
    <property type="entry name" value="UDP-Glycosyltransferase/glycogen phosphorylase"/>
    <property type="match status" value="1"/>
</dbReference>
<organism evidence="3 4">
    <name type="scientific">Candidatus Daviesbacteria bacterium RIFCSPHIGHO2_12_FULL_37_11</name>
    <dbReference type="NCBI Taxonomy" id="1797777"/>
    <lineage>
        <taxon>Bacteria</taxon>
        <taxon>Candidatus Daviesiibacteriota</taxon>
    </lineage>
</organism>
<protein>
    <recommendedName>
        <fullName evidence="5">Glycosyl transferase family 1 domain-containing protein</fullName>
    </recommendedName>
</protein>
<feature type="domain" description="Glycosyl transferase family 1" evidence="1">
    <location>
        <begin position="186"/>
        <end position="351"/>
    </location>
</feature>
<accession>A0A1F5K912</accession>
<gene>
    <name evidence="3" type="ORF">A3F00_01080</name>
</gene>
<evidence type="ECO:0000259" key="2">
    <source>
        <dbReference type="Pfam" id="PF13439"/>
    </source>
</evidence>
<sequence>MKILFTISYYYPYVSGLTIYVQRLAESLASRGHRIEILTTQHEKKLSTKEMQSRVAITRAPFIFKFSKGFFMPGYMFKVINMIKRNGILVVNLPQAEGFISAITGKLMRKKVISIYHCEVVLPKSILNFFINNLLHILNSIVLLLSDKIITYTKDYADHSRVLPYFSKKLNFIYPPIPMPDTDFKITWKTKIPNQKYKIGVAARIAAEKGIEYLFEAIPYLEKKLGKTFVILIAGPEKPVGEENYWNKISPLIDKYRGYVVFLGSVNSEQMGSFYSLIDLLVLPSVNSTEAFGMVQVEAMFCGVPVVASDLPGIRVPIKETGMGELVNPKDTEDLADKIIKVLTNKKKYVKNKKTLAKIFKLDDAINMYEKLFRSLDDISIGE</sequence>
<dbReference type="EMBL" id="MFDE01000043">
    <property type="protein sequence ID" value="OGE37442.1"/>
    <property type="molecule type" value="Genomic_DNA"/>
</dbReference>
<dbReference type="Pfam" id="PF00534">
    <property type="entry name" value="Glycos_transf_1"/>
    <property type="match status" value="1"/>
</dbReference>